<proteinExistence type="predicted"/>
<dbReference type="PROSITE" id="PS51186">
    <property type="entry name" value="GNAT"/>
    <property type="match status" value="1"/>
</dbReference>
<feature type="domain" description="N-acetyltransferase" evidence="1">
    <location>
        <begin position="128"/>
        <end position="279"/>
    </location>
</feature>
<dbReference type="InterPro" id="IPR000182">
    <property type="entry name" value="GNAT_dom"/>
</dbReference>
<dbReference type="Pfam" id="PF00583">
    <property type="entry name" value="Acetyltransf_1"/>
    <property type="match status" value="1"/>
</dbReference>
<reference evidence="2 3" key="1">
    <citation type="submission" date="2018-07" db="EMBL/GenBank/DDBJ databases">
        <title>Lottiidibacillus patelloidae gen. nov., sp. nov., isolated from the intestinal tract of a marine limpet and the reclassification of B. taeanensis BH030017T, B. algicola KMM 3737T and B. hwajinpoensis SW-72T as genus Lottiidibacillus.</title>
        <authorList>
            <person name="Liu R."/>
            <person name="Huang Z."/>
        </authorList>
    </citation>
    <scope>NUCLEOTIDE SEQUENCE [LARGE SCALE GENOMIC DNA]</scope>
    <source>
        <strain evidence="2 3">BH030017</strain>
    </source>
</reference>
<dbReference type="NCBIfam" id="TIGR03827">
    <property type="entry name" value="GNAT_ablB"/>
    <property type="match status" value="1"/>
</dbReference>
<protein>
    <submittedName>
        <fullName evidence="2">Putative beta-lysine N-acetyltransferase</fullName>
    </submittedName>
</protein>
<dbReference type="Gene3D" id="3.40.630.30">
    <property type="match status" value="1"/>
</dbReference>
<dbReference type="SUPFAM" id="SSF55729">
    <property type="entry name" value="Acyl-CoA N-acyltransferases (Nat)"/>
    <property type="match status" value="1"/>
</dbReference>
<keyword evidence="3" id="KW-1185">Reference proteome</keyword>
<organism evidence="2 3">
    <name type="scientific">Bacillus taeanensis</name>
    <dbReference type="NCBI Taxonomy" id="273032"/>
    <lineage>
        <taxon>Bacteria</taxon>
        <taxon>Bacillati</taxon>
        <taxon>Bacillota</taxon>
        <taxon>Bacilli</taxon>
        <taxon>Bacillales</taxon>
        <taxon>Bacillaceae</taxon>
        <taxon>Bacillus</taxon>
    </lineage>
</organism>
<comment type="caution">
    <text evidence="2">The sequence shown here is derived from an EMBL/GenBank/DDBJ whole genome shotgun (WGS) entry which is preliminary data.</text>
</comment>
<keyword evidence="2" id="KW-0808">Transferase</keyword>
<dbReference type="OrthoDB" id="9790652at2"/>
<evidence type="ECO:0000313" key="2">
    <source>
        <dbReference type="EMBL" id="RBW70671.1"/>
    </source>
</evidence>
<evidence type="ECO:0000313" key="3">
    <source>
        <dbReference type="Proteomes" id="UP000253314"/>
    </source>
</evidence>
<sequence length="280" mass="32708">MEIIQSLYKTGQSIDVDPHNRRIKIYRYPTNQEPKVMIASLKKLGKEKNCDKLIFYIMKEERYVLGAEECYLEGILDGFFKGRDAYIYSIFLKPERNHSLFAEKQQSIMETVIKDRKSINSMSLKSEYLLREAEEKDIEAMAELYDTVFITYPTMMNDPEFIKKMMKKNTLFTVIEHKGTIVSACSADLFPAFEAAEMTDCVTLPEHRGSGLLSNQFHYLIEKMRKNNVKTLFSYSRAVLLGMNLINARHGFDYRGRMKQNSNISGRLECMNVWVKRLNY</sequence>
<accession>A0A366Y398</accession>
<dbReference type="RefSeq" id="WP_113804665.1">
    <property type="nucleotide sequence ID" value="NZ_QOCW01000003.1"/>
</dbReference>
<name>A0A366Y398_9BACI</name>
<dbReference type="InterPro" id="IPR016181">
    <property type="entry name" value="Acyl_CoA_acyltransferase"/>
</dbReference>
<dbReference type="Proteomes" id="UP000253314">
    <property type="component" value="Unassembled WGS sequence"/>
</dbReference>
<dbReference type="CDD" id="cd04301">
    <property type="entry name" value="NAT_SF"/>
    <property type="match status" value="1"/>
</dbReference>
<dbReference type="InterPro" id="IPR022525">
    <property type="entry name" value="GNAT_AblB"/>
</dbReference>
<dbReference type="AlphaFoldDB" id="A0A366Y398"/>
<dbReference type="GO" id="GO:0008080">
    <property type="term" value="F:N-acetyltransferase activity"/>
    <property type="evidence" value="ECO:0007669"/>
    <property type="project" value="InterPro"/>
</dbReference>
<evidence type="ECO:0000259" key="1">
    <source>
        <dbReference type="PROSITE" id="PS51186"/>
    </source>
</evidence>
<dbReference type="EMBL" id="QOCW01000003">
    <property type="protein sequence ID" value="RBW70671.1"/>
    <property type="molecule type" value="Genomic_DNA"/>
</dbReference>
<gene>
    <name evidence="2" type="primary">ablB</name>
    <name evidence="2" type="ORF">DS031_04090</name>
</gene>